<evidence type="ECO:0000313" key="2">
    <source>
        <dbReference type="Proteomes" id="UP001054945"/>
    </source>
</evidence>
<dbReference type="EMBL" id="BPLR01000645">
    <property type="protein sequence ID" value="GIY96305.1"/>
    <property type="molecule type" value="Genomic_DNA"/>
</dbReference>
<gene>
    <name evidence="1" type="ORF">CEXT_49331</name>
</gene>
<evidence type="ECO:0000313" key="1">
    <source>
        <dbReference type="EMBL" id="GIY96305.1"/>
    </source>
</evidence>
<proteinExistence type="predicted"/>
<organism evidence="1 2">
    <name type="scientific">Caerostris extrusa</name>
    <name type="common">Bark spider</name>
    <name type="synonym">Caerostris bankana</name>
    <dbReference type="NCBI Taxonomy" id="172846"/>
    <lineage>
        <taxon>Eukaryota</taxon>
        <taxon>Metazoa</taxon>
        <taxon>Ecdysozoa</taxon>
        <taxon>Arthropoda</taxon>
        <taxon>Chelicerata</taxon>
        <taxon>Arachnida</taxon>
        <taxon>Araneae</taxon>
        <taxon>Araneomorphae</taxon>
        <taxon>Entelegynae</taxon>
        <taxon>Araneoidea</taxon>
        <taxon>Araneidae</taxon>
        <taxon>Caerostris</taxon>
    </lineage>
</organism>
<dbReference type="AlphaFoldDB" id="A0AAV4XQ87"/>
<name>A0AAV4XQ87_CAEEX</name>
<accession>A0AAV4XQ87</accession>
<protein>
    <submittedName>
        <fullName evidence="1">Uncharacterized protein</fullName>
    </submittedName>
</protein>
<keyword evidence="2" id="KW-1185">Reference proteome</keyword>
<sequence>MCRDIIQTSRSKSKPVWCEYVFTIPYKEAGVEKAETVPFRFLQKMFAPSQHRWTRVTKRQVRREKKKSLFVKKESSDGLCRKKSFTCKKSDLKLQFNSVLIKSLPSFTFRRTISVFSFSPPQKI</sequence>
<comment type="caution">
    <text evidence="1">The sequence shown here is derived from an EMBL/GenBank/DDBJ whole genome shotgun (WGS) entry which is preliminary data.</text>
</comment>
<reference evidence="1 2" key="1">
    <citation type="submission" date="2021-06" db="EMBL/GenBank/DDBJ databases">
        <title>Caerostris extrusa draft genome.</title>
        <authorList>
            <person name="Kono N."/>
            <person name="Arakawa K."/>
        </authorList>
    </citation>
    <scope>NUCLEOTIDE SEQUENCE [LARGE SCALE GENOMIC DNA]</scope>
</reference>
<dbReference type="Proteomes" id="UP001054945">
    <property type="component" value="Unassembled WGS sequence"/>
</dbReference>